<dbReference type="Pfam" id="PF00691">
    <property type="entry name" value="OmpA"/>
    <property type="match status" value="1"/>
</dbReference>
<dbReference type="Pfam" id="PF13505">
    <property type="entry name" value="OMP_b-brl"/>
    <property type="match status" value="1"/>
</dbReference>
<dbReference type="InterPro" id="IPR036737">
    <property type="entry name" value="OmpA-like_sf"/>
</dbReference>
<dbReference type="PANTHER" id="PTHR30329:SF21">
    <property type="entry name" value="LIPOPROTEIN YIAD-RELATED"/>
    <property type="match status" value="1"/>
</dbReference>
<evidence type="ECO:0000256" key="3">
    <source>
        <dbReference type="ARBA" id="ARBA00022452"/>
    </source>
</evidence>
<evidence type="ECO:0000256" key="6">
    <source>
        <dbReference type="ARBA" id="ARBA00023065"/>
    </source>
</evidence>
<evidence type="ECO:0000256" key="10">
    <source>
        <dbReference type="PROSITE-ProRule" id="PRU00473"/>
    </source>
</evidence>
<dbReference type="SUPFAM" id="SSF103647">
    <property type="entry name" value="TSP type-3 repeat"/>
    <property type="match status" value="1"/>
</dbReference>
<evidence type="ECO:0000256" key="7">
    <source>
        <dbReference type="ARBA" id="ARBA00023114"/>
    </source>
</evidence>
<dbReference type="Gene3D" id="3.30.1330.60">
    <property type="entry name" value="OmpA-like domain"/>
    <property type="match status" value="1"/>
</dbReference>
<keyword evidence="4" id="KW-0812">Transmembrane</keyword>
<keyword evidence="7" id="KW-0626">Porin</keyword>
<keyword evidence="6" id="KW-0406">Ion transport</keyword>
<dbReference type="InterPro" id="IPR027385">
    <property type="entry name" value="Beta-barrel_OMP"/>
</dbReference>
<feature type="chain" id="PRO_5047489408" evidence="12">
    <location>
        <begin position="23"/>
        <end position="374"/>
    </location>
</feature>
<name>A0ABT0A2V1_9GAMM</name>
<dbReference type="InterPro" id="IPR028974">
    <property type="entry name" value="TSP_type-3_rpt"/>
</dbReference>
<dbReference type="SUPFAM" id="SSF103088">
    <property type="entry name" value="OmpA-like"/>
    <property type="match status" value="1"/>
</dbReference>
<dbReference type="PANTHER" id="PTHR30329">
    <property type="entry name" value="STATOR ELEMENT OF FLAGELLAR MOTOR COMPLEX"/>
    <property type="match status" value="1"/>
</dbReference>
<evidence type="ECO:0000256" key="4">
    <source>
        <dbReference type="ARBA" id="ARBA00022692"/>
    </source>
</evidence>
<keyword evidence="5 12" id="KW-0732">Signal</keyword>
<dbReference type="InterPro" id="IPR050330">
    <property type="entry name" value="Bact_OuterMem_StrucFunc"/>
</dbReference>
<dbReference type="CDD" id="cd07185">
    <property type="entry name" value="OmpA_C-like"/>
    <property type="match status" value="1"/>
</dbReference>
<protein>
    <submittedName>
        <fullName evidence="14">OmpA family protein</fullName>
    </submittedName>
</protein>
<sequence length="374" mass="40777">MNKKLLCAALLAGLGVAQAASAQDFDDRWYVAGSVGVNFQDNDRGTQDAPFVTLGMGKFLNPNWSVDVELNYQNPDKNTDFGLPSNGLWWSQYGISADARYHFRNVDSKWWPYLRMGLGWQRHEEEGVRDPIYGVPDGGWPAQHEDNNAALNLGAGLQFDFGRVDLRTEVGTRVDFDSEQFRPADQQEDYFTDLLASVGMTVALGPEPMAPVAPAPVAPNCADMDDDGDGVNNCDDKCPGSEAGQTIGPDGCPVPVSIDLKGVNFDFDKSTLRPDAVAILNEAIEILKRYPDLKVEVAGHTDSVGTDAYNQGLSERRARAVYDYLTSNGIDASRLVGPNGYGESRPIAPNTNPDGSDNPEGRAQNRRTELNVQN</sequence>
<evidence type="ECO:0000256" key="5">
    <source>
        <dbReference type="ARBA" id="ARBA00022729"/>
    </source>
</evidence>
<evidence type="ECO:0000256" key="9">
    <source>
        <dbReference type="ARBA" id="ARBA00023237"/>
    </source>
</evidence>
<evidence type="ECO:0000259" key="13">
    <source>
        <dbReference type="PROSITE" id="PS51123"/>
    </source>
</evidence>
<gene>
    <name evidence="14" type="ORF">MQC88_04910</name>
</gene>
<dbReference type="InterPro" id="IPR006665">
    <property type="entry name" value="OmpA-like"/>
</dbReference>
<dbReference type="InterPro" id="IPR011250">
    <property type="entry name" value="OMP/PagP_B-barrel"/>
</dbReference>
<keyword evidence="9" id="KW-0998">Cell outer membrane</keyword>
<evidence type="ECO:0000256" key="11">
    <source>
        <dbReference type="SAM" id="MobiDB-lite"/>
    </source>
</evidence>
<keyword evidence="2" id="KW-0813">Transport</keyword>
<evidence type="ECO:0000256" key="12">
    <source>
        <dbReference type="SAM" id="SignalP"/>
    </source>
</evidence>
<evidence type="ECO:0000256" key="8">
    <source>
        <dbReference type="ARBA" id="ARBA00023136"/>
    </source>
</evidence>
<reference evidence="14 15" key="1">
    <citation type="submission" date="2022-03" db="EMBL/GenBank/DDBJ databases">
        <title>Luteimonas soily sp. nov., a novel bacterium isolated from the soil.</title>
        <authorList>
            <person name="Zhang X."/>
        </authorList>
    </citation>
    <scope>NUCLEOTIDE SEQUENCE [LARGE SCALE GENOMIC DNA]</scope>
    <source>
        <strain evidence="14 15">50</strain>
    </source>
</reference>
<evidence type="ECO:0000256" key="1">
    <source>
        <dbReference type="ARBA" id="ARBA00004571"/>
    </source>
</evidence>
<accession>A0ABT0A2V1</accession>
<dbReference type="Proteomes" id="UP001165423">
    <property type="component" value="Unassembled WGS sequence"/>
</dbReference>
<feature type="region of interest" description="Disordered" evidence="11">
    <location>
        <begin position="333"/>
        <end position="374"/>
    </location>
</feature>
<keyword evidence="8 10" id="KW-0472">Membrane</keyword>
<proteinExistence type="predicted"/>
<comment type="caution">
    <text evidence="14">The sequence shown here is derived from an EMBL/GenBank/DDBJ whole genome shotgun (WGS) entry which is preliminary data.</text>
</comment>
<organism evidence="14 15">
    <name type="scientific">Cognatiluteimonas sedimenti</name>
    <dbReference type="NCBI Taxonomy" id="2927791"/>
    <lineage>
        <taxon>Bacteria</taxon>
        <taxon>Pseudomonadati</taxon>
        <taxon>Pseudomonadota</taxon>
        <taxon>Gammaproteobacteria</taxon>
        <taxon>Lysobacterales</taxon>
        <taxon>Lysobacteraceae</taxon>
        <taxon>Cognatiluteimonas</taxon>
    </lineage>
</organism>
<evidence type="ECO:0000313" key="14">
    <source>
        <dbReference type="EMBL" id="MCJ0825304.1"/>
    </source>
</evidence>
<comment type="subcellular location">
    <subcellularLocation>
        <location evidence="1">Cell outer membrane</location>
        <topology evidence="1">Multi-pass membrane protein</topology>
    </subcellularLocation>
</comment>
<feature type="signal peptide" evidence="12">
    <location>
        <begin position="1"/>
        <end position="22"/>
    </location>
</feature>
<evidence type="ECO:0000256" key="2">
    <source>
        <dbReference type="ARBA" id="ARBA00022448"/>
    </source>
</evidence>
<evidence type="ECO:0000313" key="15">
    <source>
        <dbReference type="Proteomes" id="UP001165423"/>
    </source>
</evidence>
<dbReference type="PRINTS" id="PR01021">
    <property type="entry name" value="OMPADOMAIN"/>
</dbReference>
<feature type="domain" description="OmpA-like" evidence="13">
    <location>
        <begin position="252"/>
        <end position="374"/>
    </location>
</feature>
<keyword evidence="15" id="KW-1185">Reference proteome</keyword>
<dbReference type="EMBL" id="JALGCL010000001">
    <property type="protein sequence ID" value="MCJ0825304.1"/>
    <property type="molecule type" value="Genomic_DNA"/>
</dbReference>
<keyword evidence="3" id="KW-1134">Transmembrane beta strand</keyword>
<dbReference type="Gene3D" id="2.40.160.20">
    <property type="match status" value="1"/>
</dbReference>
<dbReference type="SUPFAM" id="SSF56925">
    <property type="entry name" value="OMPA-like"/>
    <property type="match status" value="1"/>
</dbReference>
<dbReference type="RefSeq" id="WP_243319552.1">
    <property type="nucleotide sequence ID" value="NZ_JALGCL010000001.1"/>
</dbReference>
<dbReference type="PROSITE" id="PS51123">
    <property type="entry name" value="OMPA_2"/>
    <property type="match status" value="1"/>
</dbReference>
<dbReference type="InterPro" id="IPR006664">
    <property type="entry name" value="OMP_bac"/>
</dbReference>